<gene>
    <name evidence="5" type="ORF">B6N60_03997</name>
</gene>
<accession>A0A975TC39</accession>
<feature type="domain" description="DALR anticodon binding" evidence="4">
    <location>
        <begin position="141"/>
        <end position="278"/>
    </location>
</feature>
<dbReference type="SMART" id="SM00836">
    <property type="entry name" value="DALR_1"/>
    <property type="match status" value="1"/>
</dbReference>
<dbReference type="KEGG" id="rsin:B6N60_03997"/>
<protein>
    <submittedName>
        <fullName evidence="5">DALR anticodon binding domain protein</fullName>
    </submittedName>
</protein>
<dbReference type="Gene3D" id="1.10.730.10">
    <property type="entry name" value="Isoleucyl-tRNA Synthetase, Domain 1"/>
    <property type="match status" value="1"/>
</dbReference>
<dbReference type="EMBL" id="CP021056">
    <property type="protein sequence ID" value="QXE25283.1"/>
    <property type="molecule type" value="Genomic_DNA"/>
</dbReference>
<dbReference type="InterPro" id="IPR008909">
    <property type="entry name" value="DALR_anticod-bd"/>
</dbReference>
<evidence type="ECO:0000313" key="6">
    <source>
        <dbReference type="Proteomes" id="UP000683511"/>
    </source>
</evidence>
<dbReference type="AlphaFoldDB" id="A0A975TC39"/>
<dbReference type="GO" id="GO:0004814">
    <property type="term" value="F:arginine-tRNA ligase activity"/>
    <property type="evidence" value="ECO:0007669"/>
    <property type="project" value="InterPro"/>
</dbReference>
<sequence length="286" mass="32347">MHQSLLFPNYTSIKQLINSYLLKTLSVYTSDRAILSIGSTKVPLYLDGDGKKIIYISSMAMRMATSHISPLETARAIASHFSRGCEGLFTVKTDVSGKIYIELIHSTLANWLQNFTQGSVPWEIKETIVKSSHDVPIIFQMQYVHARCYSILRLSLREELINLCETSINTNSCFPSFVTTQPIPWLNSEQQLCLQQPEEMALIQVLLKIVDDWVCPPSDRPIKWEQAGVKLAQAWEKFSAHCRIWGEVRINSPNLSQARLGLLIMTQLVLKAVLEEKLGVIAPIEL</sequence>
<keyword evidence="1" id="KW-0436">Ligase</keyword>
<name>A0A975TC39_9NOST</name>
<dbReference type="Proteomes" id="UP000683511">
    <property type="component" value="Chromosome"/>
</dbReference>
<dbReference type="InterPro" id="IPR009080">
    <property type="entry name" value="tRNAsynth_Ia_anticodon-bd"/>
</dbReference>
<evidence type="ECO:0000259" key="4">
    <source>
        <dbReference type="SMART" id="SM00836"/>
    </source>
</evidence>
<proteinExistence type="predicted"/>
<keyword evidence="2" id="KW-0547">Nucleotide-binding</keyword>
<dbReference type="SUPFAM" id="SSF47323">
    <property type="entry name" value="Anticodon-binding domain of a subclass of class I aminoacyl-tRNA synthetases"/>
    <property type="match status" value="1"/>
</dbReference>
<evidence type="ECO:0000256" key="1">
    <source>
        <dbReference type="ARBA" id="ARBA00022598"/>
    </source>
</evidence>
<dbReference type="GO" id="GO:0005524">
    <property type="term" value="F:ATP binding"/>
    <property type="evidence" value="ECO:0007669"/>
    <property type="project" value="UniProtKB-KW"/>
</dbReference>
<evidence type="ECO:0000256" key="2">
    <source>
        <dbReference type="ARBA" id="ARBA00022741"/>
    </source>
</evidence>
<keyword evidence="3" id="KW-0067">ATP-binding</keyword>
<dbReference type="RefSeq" id="WP_190607550.1">
    <property type="nucleotide sequence ID" value="NZ_CP021056.1"/>
</dbReference>
<reference evidence="5" key="1">
    <citation type="submission" date="2017-04" db="EMBL/GenBank/DDBJ databases">
        <title>Genome deletions in a multicellular cyanobacterial endosymbiont for morphological adaptation in marine diatoms.</title>
        <authorList>
            <person name="Wang Y."/>
            <person name="Gao H."/>
            <person name="Li R."/>
            <person name="Xu X."/>
        </authorList>
    </citation>
    <scope>NUCLEOTIDE SEQUENCE</scope>
    <source>
        <strain evidence="5">FACHB 800</strain>
    </source>
</reference>
<evidence type="ECO:0000256" key="3">
    <source>
        <dbReference type="ARBA" id="ARBA00022840"/>
    </source>
</evidence>
<organism evidence="5 6">
    <name type="scientific">Richelia sinica FACHB-800</name>
    <dbReference type="NCBI Taxonomy" id="1357546"/>
    <lineage>
        <taxon>Bacteria</taxon>
        <taxon>Bacillati</taxon>
        <taxon>Cyanobacteriota</taxon>
        <taxon>Cyanophyceae</taxon>
        <taxon>Nostocales</taxon>
        <taxon>Nostocaceae</taxon>
        <taxon>Richelia</taxon>
    </lineage>
</organism>
<dbReference type="GO" id="GO:0006420">
    <property type="term" value="P:arginyl-tRNA aminoacylation"/>
    <property type="evidence" value="ECO:0007669"/>
    <property type="project" value="InterPro"/>
</dbReference>
<evidence type="ECO:0000313" key="5">
    <source>
        <dbReference type="EMBL" id="QXE25283.1"/>
    </source>
</evidence>
<keyword evidence="6" id="KW-1185">Reference proteome</keyword>